<gene>
    <name evidence="11" type="ORF">LAESUDRAFT_743205</name>
</gene>
<sequence length="557" mass="60245">MRIYCASFEPPLDRRAQEYLSESVSASVSGASDDEGYQTPEEPLIEEEEDETPFEQERQGVQPYDDLIPGPSQISVLAAHRPFLLPVTSSRRPTLRGEEEPAESYLGAFARTAAVVQTFANAEAAVQGALARRTSQLSISQTTTGGRKREKVLSGHSTYGQTLFNAIAILLGIGMLSEPLAFAYAGWIDGTVIIIFYGIITCYTGKILAHLILDDPRLKSYSDIGKKAFGPRSGPWISALFCLELFTVSGALVTLYADSLYAVLPACSSDTYKLVGLFVLTPTMLLPLSLLSYTSILGILSTILIIAVILIDGLSKRDSPGSIWSPAETTLGVRSVGQLGLSYGLFMAGFSGHAVIPSLVRDMVDPTQFDSMITHAFTVATTVYAVIGVAGYIMFGNEVSDEFSQDLAKYTVYPNLNKIALWSLVLAPLSKFAVAARPLNLTLEMMLGIEIGPVSVNDHGTKPIQQDAESAVRPHRPQRTVTWVYTFVERTLFTICSVTVSICVPEFSSTMAFLGAFSSFLLCVIGPVSAKVALARHCTSGLIMATWGTIAAFWSMQ</sequence>
<dbReference type="RefSeq" id="XP_040764625.1">
    <property type="nucleotide sequence ID" value="XM_040911248.1"/>
</dbReference>
<dbReference type="PANTHER" id="PTHR22950:SF692">
    <property type="entry name" value="TRANSMEMBRANE AMINO ACID TRANSPORTER FAMILY PROTEIN"/>
    <property type="match status" value="1"/>
</dbReference>
<proteinExistence type="inferred from homology"/>
<comment type="subcellular location">
    <subcellularLocation>
        <location evidence="1">Membrane</location>
        <topology evidence="1">Multi-pass membrane protein</topology>
    </subcellularLocation>
</comment>
<dbReference type="AlphaFoldDB" id="A0A165EEJ4"/>
<feature type="compositionally biased region" description="Acidic residues" evidence="8">
    <location>
        <begin position="43"/>
        <end position="54"/>
    </location>
</feature>
<dbReference type="GO" id="GO:0005774">
    <property type="term" value="C:vacuolar membrane"/>
    <property type="evidence" value="ECO:0007669"/>
    <property type="project" value="TreeGrafter"/>
</dbReference>
<evidence type="ECO:0000256" key="2">
    <source>
        <dbReference type="ARBA" id="ARBA00008066"/>
    </source>
</evidence>
<name>A0A165EEJ4_9APHY</name>
<feature type="transmembrane region" description="Helical" evidence="9">
    <location>
        <begin position="511"/>
        <end position="528"/>
    </location>
</feature>
<dbReference type="InterPro" id="IPR013057">
    <property type="entry name" value="AA_transpt_TM"/>
</dbReference>
<feature type="transmembrane region" description="Helical" evidence="9">
    <location>
        <begin position="290"/>
        <end position="311"/>
    </location>
</feature>
<evidence type="ECO:0000256" key="6">
    <source>
        <dbReference type="ARBA" id="ARBA00022989"/>
    </source>
</evidence>
<evidence type="ECO:0000256" key="1">
    <source>
        <dbReference type="ARBA" id="ARBA00004141"/>
    </source>
</evidence>
<evidence type="ECO:0000313" key="11">
    <source>
        <dbReference type="EMBL" id="KZT06885.1"/>
    </source>
</evidence>
<dbReference type="InParanoid" id="A0A165EEJ4"/>
<evidence type="ECO:0000256" key="4">
    <source>
        <dbReference type="ARBA" id="ARBA00022692"/>
    </source>
</evidence>
<accession>A0A165EEJ4</accession>
<dbReference type="Pfam" id="PF01490">
    <property type="entry name" value="Aa_trans"/>
    <property type="match status" value="1"/>
</dbReference>
<feature type="transmembrane region" description="Helical" evidence="9">
    <location>
        <begin position="483"/>
        <end position="504"/>
    </location>
</feature>
<evidence type="ECO:0000259" key="10">
    <source>
        <dbReference type="Pfam" id="PF01490"/>
    </source>
</evidence>
<dbReference type="PANTHER" id="PTHR22950">
    <property type="entry name" value="AMINO ACID TRANSPORTER"/>
    <property type="match status" value="1"/>
</dbReference>
<evidence type="ECO:0000256" key="7">
    <source>
        <dbReference type="ARBA" id="ARBA00023136"/>
    </source>
</evidence>
<feature type="domain" description="Amino acid transporter transmembrane" evidence="10">
    <location>
        <begin position="157"/>
        <end position="534"/>
    </location>
</feature>
<reference evidence="11 12" key="1">
    <citation type="journal article" date="2016" name="Mol. Biol. Evol.">
        <title>Comparative Genomics of Early-Diverging Mushroom-Forming Fungi Provides Insights into the Origins of Lignocellulose Decay Capabilities.</title>
        <authorList>
            <person name="Nagy L.G."/>
            <person name="Riley R."/>
            <person name="Tritt A."/>
            <person name="Adam C."/>
            <person name="Daum C."/>
            <person name="Floudas D."/>
            <person name="Sun H."/>
            <person name="Yadav J.S."/>
            <person name="Pangilinan J."/>
            <person name="Larsson K.H."/>
            <person name="Matsuura K."/>
            <person name="Barry K."/>
            <person name="Labutti K."/>
            <person name="Kuo R."/>
            <person name="Ohm R.A."/>
            <person name="Bhattacharya S.S."/>
            <person name="Shirouzu T."/>
            <person name="Yoshinaga Y."/>
            <person name="Martin F.M."/>
            <person name="Grigoriev I.V."/>
            <person name="Hibbett D.S."/>
        </authorList>
    </citation>
    <scope>NUCLEOTIDE SEQUENCE [LARGE SCALE GENOMIC DNA]</scope>
    <source>
        <strain evidence="11 12">93-53</strain>
    </source>
</reference>
<dbReference type="Proteomes" id="UP000076871">
    <property type="component" value="Unassembled WGS sequence"/>
</dbReference>
<feature type="compositionally biased region" description="Low complexity" evidence="8">
    <location>
        <begin position="21"/>
        <end position="31"/>
    </location>
</feature>
<keyword evidence="6 9" id="KW-1133">Transmembrane helix</keyword>
<evidence type="ECO:0000313" key="12">
    <source>
        <dbReference type="Proteomes" id="UP000076871"/>
    </source>
</evidence>
<keyword evidence="4 9" id="KW-0812">Transmembrane</keyword>
<feature type="transmembrane region" description="Helical" evidence="9">
    <location>
        <begin position="193"/>
        <end position="213"/>
    </location>
</feature>
<keyword evidence="7 9" id="KW-0472">Membrane</keyword>
<evidence type="ECO:0000256" key="5">
    <source>
        <dbReference type="ARBA" id="ARBA00022970"/>
    </source>
</evidence>
<evidence type="ECO:0000256" key="3">
    <source>
        <dbReference type="ARBA" id="ARBA00022448"/>
    </source>
</evidence>
<dbReference type="OrthoDB" id="655540at2759"/>
<dbReference type="EMBL" id="KV427622">
    <property type="protein sequence ID" value="KZT06885.1"/>
    <property type="molecule type" value="Genomic_DNA"/>
</dbReference>
<keyword evidence="5" id="KW-0029">Amino-acid transport</keyword>
<feature type="transmembrane region" description="Helical" evidence="9">
    <location>
        <begin position="372"/>
        <end position="395"/>
    </location>
</feature>
<organism evidence="11 12">
    <name type="scientific">Laetiporus sulphureus 93-53</name>
    <dbReference type="NCBI Taxonomy" id="1314785"/>
    <lineage>
        <taxon>Eukaryota</taxon>
        <taxon>Fungi</taxon>
        <taxon>Dikarya</taxon>
        <taxon>Basidiomycota</taxon>
        <taxon>Agaricomycotina</taxon>
        <taxon>Agaricomycetes</taxon>
        <taxon>Polyporales</taxon>
        <taxon>Laetiporus</taxon>
    </lineage>
</organism>
<comment type="similarity">
    <text evidence="2">Belongs to the amino acid/polyamine transporter 2 family.</text>
</comment>
<feature type="transmembrane region" description="Helical" evidence="9">
    <location>
        <begin position="234"/>
        <end position="256"/>
    </location>
</feature>
<dbReference type="STRING" id="1314785.A0A165EEJ4"/>
<evidence type="ECO:0000256" key="8">
    <source>
        <dbReference type="SAM" id="MobiDB-lite"/>
    </source>
</evidence>
<feature type="region of interest" description="Disordered" evidence="8">
    <location>
        <begin position="19"/>
        <end position="57"/>
    </location>
</feature>
<dbReference type="GeneID" id="63828276"/>
<feature type="transmembrane region" description="Helical" evidence="9">
    <location>
        <begin position="163"/>
        <end position="187"/>
    </location>
</feature>
<keyword evidence="3" id="KW-0813">Transport</keyword>
<protein>
    <recommendedName>
        <fullName evidence="10">Amino acid transporter transmembrane domain-containing protein</fullName>
    </recommendedName>
</protein>
<dbReference type="GO" id="GO:0015179">
    <property type="term" value="F:L-amino acid transmembrane transporter activity"/>
    <property type="evidence" value="ECO:0007669"/>
    <property type="project" value="TreeGrafter"/>
</dbReference>
<evidence type="ECO:0000256" key="9">
    <source>
        <dbReference type="SAM" id="Phobius"/>
    </source>
</evidence>
<keyword evidence="12" id="KW-1185">Reference proteome</keyword>
<feature type="transmembrane region" description="Helical" evidence="9">
    <location>
        <begin position="341"/>
        <end position="360"/>
    </location>
</feature>